<keyword evidence="9" id="KW-1185">Reference proteome</keyword>
<feature type="domain" description="Nitroreductase" evidence="7">
    <location>
        <begin position="11"/>
        <end position="179"/>
    </location>
</feature>
<evidence type="ECO:0000259" key="7">
    <source>
        <dbReference type="Pfam" id="PF00881"/>
    </source>
</evidence>
<evidence type="ECO:0000313" key="8">
    <source>
        <dbReference type="EMBL" id="PSN72928.1"/>
    </source>
</evidence>
<dbReference type="Proteomes" id="UP000240883">
    <property type="component" value="Unassembled WGS sequence"/>
</dbReference>
<sequence>MASTTPFLTAVAGRRSVYELSKESTISNDRILEIVNHALKHAPSPFNVRSTRCIVLFGEEHTKLWEHGYKITEEQTPQAIGVLGPKIKGFQNAYGTCMFFDDSAAYDFLTPRFAALSKNYPEWEEHSSGMHQFIVWTALEAEGLGCNLQHYQPSITPYVNKTYDVPATWSLKSQMVFGKPSAPLPDAKPKTHLEQALRVYGA</sequence>
<dbReference type="OrthoDB" id="2138173at2759"/>
<dbReference type="STRING" id="1448308.A0A2T2P6H1"/>
<dbReference type="PANTHER" id="PTHR43035:SF1">
    <property type="entry name" value="FATTY ACID REPRESSION MUTANT PROTEIN 2-RELATED"/>
    <property type="match status" value="1"/>
</dbReference>
<evidence type="ECO:0000256" key="3">
    <source>
        <dbReference type="ARBA" id="ARBA00007118"/>
    </source>
</evidence>
<gene>
    <name evidence="8" type="ORF">BS50DRAFT_596663</name>
</gene>
<evidence type="ECO:0000256" key="2">
    <source>
        <dbReference type="ARBA" id="ARBA00004496"/>
    </source>
</evidence>
<dbReference type="Gene3D" id="3.40.109.10">
    <property type="entry name" value="NADH Oxidase"/>
    <property type="match status" value="1"/>
</dbReference>
<evidence type="ECO:0000313" key="9">
    <source>
        <dbReference type="Proteomes" id="UP000240883"/>
    </source>
</evidence>
<dbReference type="FunFam" id="3.40.109.10:FF:000001">
    <property type="entry name" value="Nitroreductase family"/>
    <property type="match status" value="1"/>
</dbReference>
<keyword evidence="5" id="KW-0560">Oxidoreductase</keyword>
<protein>
    <submittedName>
        <fullName evidence="8">Nitroreductase</fullName>
    </submittedName>
</protein>
<dbReference type="GO" id="GO:0034599">
    <property type="term" value="P:cellular response to oxidative stress"/>
    <property type="evidence" value="ECO:0007669"/>
    <property type="project" value="InterPro"/>
</dbReference>
<evidence type="ECO:0000256" key="1">
    <source>
        <dbReference type="ARBA" id="ARBA00004123"/>
    </source>
</evidence>
<dbReference type="InterPro" id="IPR033877">
    <property type="entry name" value="Frm2/Hbn1"/>
</dbReference>
<dbReference type="InterPro" id="IPR000415">
    <property type="entry name" value="Nitroreductase-like"/>
</dbReference>
<name>A0A2T2P6H1_CORCC</name>
<dbReference type="GO" id="GO:0016491">
    <property type="term" value="F:oxidoreductase activity"/>
    <property type="evidence" value="ECO:0007669"/>
    <property type="project" value="UniProtKB-KW"/>
</dbReference>
<dbReference type="PANTHER" id="PTHR43035">
    <property type="entry name" value="FATTY ACID REPRESSION MUTANT PROTEIN 2-RELATED"/>
    <property type="match status" value="1"/>
</dbReference>
<dbReference type="GO" id="GO:0005737">
    <property type="term" value="C:cytoplasm"/>
    <property type="evidence" value="ECO:0007669"/>
    <property type="project" value="UniProtKB-SubCell"/>
</dbReference>
<dbReference type="AlphaFoldDB" id="A0A2T2P6H1"/>
<dbReference type="GO" id="GO:0005634">
    <property type="term" value="C:nucleus"/>
    <property type="evidence" value="ECO:0007669"/>
    <property type="project" value="UniProtKB-SubCell"/>
</dbReference>
<comment type="similarity">
    <text evidence="3">Belongs to the nitroreductase family.</text>
</comment>
<evidence type="ECO:0000256" key="5">
    <source>
        <dbReference type="ARBA" id="ARBA00023002"/>
    </source>
</evidence>
<comment type="subcellular location">
    <subcellularLocation>
        <location evidence="2">Cytoplasm</location>
    </subcellularLocation>
    <subcellularLocation>
        <location evidence="1">Nucleus</location>
    </subcellularLocation>
</comment>
<dbReference type="InterPro" id="IPR029479">
    <property type="entry name" value="Nitroreductase"/>
</dbReference>
<organism evidence="8 9">
    <name type="scientific">Corynespora cassiicola Philippines</name>
    <dbReference type="NCBI Taxonomy" id="1448308"/>
    <lineage>
        <taxon>Eukaryota</taxon>
        <taxon>Fungi</taxon>
        <taxon>Dikarya</taxon>
        <taxon>Ascomycota</taxon>
        <taxon>Pezizomycotina</taxon>
        <taxon>Dothideomycetes</taxon>
        <taxon>Pleosporomycetidae</taxon>
        <taxon>Pleosporales</taxon>
        <taxon>Corynesporascaceae</taxon>
        <taxon>Corynespora</taxon>
    </lineage>
</organism>
<reference evidence="8 9" key="1">
    <citation type="journal article" date="2018" name="Front. Microbiol.">
        <title>Genome-Wide Analysis of Corynespora cassiicola Leaf Fall Disease Putative Effectors.</title>
        <authorList>
            <person name="Lopez D."/>
            <person name="Ribeiro S."/>
            <person name="Label P."/>
            <person name="Fumanal B."/>
            <person name="Venisse J.S."/>
            <person name="Kohler A."/>
            <person name="de Oliveira R.R."/>
            <person name="Labutti K."/>
            <person name="Lipzen A."/>
            <person name="Lail K."/>
            <person name="Bauer D."/>
            <person name="Ohm R.A."/>
            <person name="Barry K.W."/>
            <person name="Spatafora J."/>
            <person name="Grigoriev I.V."/>
            <person name="Martin F.M."/>
            <person name="Pujade-Renaud V."/>
        </authorList>
    </citation>
    <scope>NUCLEOTIDE SEQUENCE [LARGE SCALE GENOMIC DNA]</scope>
    <source>
        <strain evidence="8 9">Philippines</strain>
    </source>
</reference>
<dbReference type="Pfam" id="PF00881">
    <property type="entry name" value="Nitroreductase"/>
    <property type="match status" value="1"/>
</dbReference>
<proteinExistence type="inferred from homology"/>
<evidence type="ECO:0000256" key="6">
    <source>
        <dbReference type="ARBA" id="ARBA00023242"/>
    </source>
</evidence>
<keyword evidence="4" id="KW-0963">Cytoplasm</keyword>
<evidence type="ECO:0000256" key="4">
    <source>
        <dbReference type="ARBA" id="ARBA00022490"/>
    </source>
</evidence>
<dbReference type="SUPFAM" id="SSF55469">
    <property type="entry name" value="FMN-dependent nitroreductase-like"/>
    <property type="match status" value="1"/>
</dbReference>
<dbReference type="EMBL" id="KZ678129">
    <property type="protein sequence ID" value="PSN72928.1"/>
    <property type="molecule type" value="Genomic_DNA"/>
</dbReference>
<keyword evidence="6" id="KW-0539">Nucleus</keyword>
<accession>A0A2T2P6H1</accession>